<dbReference type="PANTHER" id="PTHR12213:SF0">
    <property type="entry name" value="CORRINOID ADENOSYLTRANSFERASE MMAB"/>
    <property type="match status" value="1"/>
</dbReference>
<dbReference type="STRING" id="1246626.BleG1_2077"/>
<dbReference type="Proteomes" id="UP000027142">
    <property type="component" value="Chromosome"/>
</dbReference>
<dbReference type="PATRIC" id="fig|1246626.3.peg.2077"/>
<dbReference type="eggNOG" id="COG2096">
    <property type="taxonomic scope" value="Bacteria"/>
</dbReference>
<evidence type="ECO:0000256" key="13">
    <source>
        <dbReference type="ARBA" id="ARBA00048555"/>
    </source>
</evidence>
<dbReference type="SUPFAM" id="SSF89028">
    <property type="entry name" value="Cobalamin adenosyltransferase-like"/>
    <property type="match status" value="1"/>
</dbReference>
<dbReference type="UniPathway" id="UPA00148">
    <property type="reaction ID" value="UER00233"/>
</dbReference>
<dbReference type="GO" id="GO:0009236">
    <property type="term" value="P:cobalamin biosynthetic process"/>
    <property type="evidence" value="ECO:0007669"/>
    <property type="project" value="UniProtKB-UniRule"/>
</dbReference>
<keyword evidence="7 15" id="KW-0808">Transferase</keyword>
<dbReference type="EMBL" id="CP003923">
    <property type="protein sequence ID" value="AIC94655.1"/>
    <property type="molecule type" value="Genomic_DNA"/>
</dbReference>
<dbReference type="RefSeq" id="WP_038480361.1">
    <property type="nucleotide sequence ID" value="NZ_CP003923.1"/>
</dbReference>
<dbReference type="InterPro" id="IPR016030">
    <property type="entry name" value="CblAdoTrfase-like"/>
</dbReference>
<dbReference type="GO" id="GO:0005524">
    <property type="term" value="F:ATP binding"/>
    <property type="evidence" value="ECO:0007669"/>
    <property type="project" value="UniProtKB-UniRule"/>
</dbReference>
<evidence type="ECO:0000256" key="4">
    <source>
        <dbReference type="ARBA" id="ARBA00012454"/>
    </source>
</evidence>
<keyword evidence="6 15" id="KW-0169">Cobalamin biosynthesis</keyword>
<evidence type="ECO:0000256" key="8">
    <source>
        <dbReference type="ARBA" id="ARBA00022741"/>
    </source>
</evidence>
<dbReference type="InterPro" id="IPR029499">
    <property type="entry name" value="PduO-typ"/>
</dbReference>
<keyword evidence="18" id="KW-1185">Reference proteome</keyword>
<dbReference type="NCBIfam" id="TIGR00636">
    <property type="entry name" value="PduO_Nterm"/>
    <property type="match status" value="1"/>
</dbReference>
<proteinExistence type="inferred from homology"/>
<dbReference type="InterPro" id="IPR036451">
    <property type="entry name" value="CblAdoTrfase-like_sf"/>
</dbReference>
<evidence type="ECO:0000256" key="5">
    <source>
        <dbReference type="ARBA" id="ARBA00020963"/>
    </source>
</evidence>
<dbReference type="OrthoDB" id="9778896at2"/>
<evidence type="ECO:0000256" key="12">
    <source>
        <dbReference type="ARBA" id="ARBA00033354"/>
    </source>
</evidence>
<dbReference type="EC" id="2.5.1.17" evidence="4 15"/>
<dbReference type="AlphaFoldDB" id="A0A060LY04"/>
<evidence type="ECO:0000256" key="3">
    <source>
        <dbReference type="ARBA" id="ARBA00011233"/>
    </source>
</evidence>
<keyword evidence="9 15" id="KW-0067">ATP-binding</keyword>
<evidence type="ECO:0000256" key="11">
    <source>
        <dbReference type="ARBA" id="ARBA00033334"/>
    </source>
</evidence>
<name>A0A060LY04_9BACI</name>
<evidence type="ECO:0000256" key="6">
    <source>
        <dbReference type="ARBA" id="ARBA00022573"/>
    </source>
</evidence>
<evidence type="ECO:0000256" key="2">
    <source>
        <dbReference type="ARBA" id="ARBA00007487"/>
    </source>
</evidence>
<dbReference type="HOGENOM" id="CLU_083486_0_2_9"/>
<dbReference type="KEGG" id="ble:BleG1_2077"/>
<evidence type="ECO:0000256" key="10">
    <source>
        <dbReference type="ARBA" id="ARBA00031529"/>
    </source>
</evidence>
<reference evidence="17 18" key="1">
    <citation type="journal article" date="2014" name="Gene">
        <title>A comparative genomic analysis of the alkalitolerant soil bacterium Bacillus lehensis G1.</title>
        <authorList>
            <person name="Noor Y.M."/>
            <person name="Samsulrizal N.H."/>
            <person name="Jema'on N.A."/>
            <person name="Low K.O."/>
            <person name="Ramli A.N."/>
            <person name="Alias N.I."/>
            <person name="Damis S.I."/>
            <person name="Fuzi S.F."/>
            <person name="Isa M.N."/>
            <person name="Murad A.M."/>
            <person name="Raih M.F."/>
            <person name="Bakar F.D."/>
            <person name="Najimudin N."/>
            <person name="Mahadi N.M."/>
            <person name="Illias R.M."/>
        </authorList>
    </citation>
    <scope>NUCLEOTIDE SEQUENCE [LARGE SCALE GENOMIC DNA]</scope>
    <source>
        <strain evidence="17 18">G1</strain>
    </source>
</reference>
<evidence type="ECO:0000313" key="18">
    <source>
        <dbReference type="Proteomes" id="UP000027142"/>
    </source>
</evidence>
<evidence type="ECO:0000259" key="16">
    <source>
        <dbReference type="Pfam" id="PF01923"/>
    </source>
</evidence>
<feature type="domain" description="Cobalamin adenosyltransferase-like" evidence="16">
    <location>
        <begin position="3"/>
        <end position="163"/>
    </location>
</feature>
<evidence type="ECO:0000256" key="14">
    <source>
        <dbReference type="ARBA" id="ARBA00048692"/>
    </source>
</evidence>
<evidence type="ECO:0000256" key="9">
    <source>
        <dbReference type="ARBA" id="ARBA00022840"/>
    </source>
</evidence>
<evidence type="ECO:0000313" key="17">
    <source>
        <dbReference type="EMBL" id="AIC94655.1"/>
    </source>
</evidence>
<accession>A0A060LY04</accession>
<comment type="similarity">
    <text evidence="2 15">Belongs to the Cob(I)alamin adenosyltransferase family.</text>
</comment>
<sequence length="183" mass="20283">MKIYTRGGDKGKTSVLGGRLNKTDNRIEAIGAVDELNSAIGQAIYCAHQEHLSNISTELMIVSNQLFDYGADLANVKETIPYKITAAHTEELEQRIDAHTESMEPLAYFILPGGCATACALHVCRTEARKAERRVNQLESGIHPELQVYINRLSDYLFTLARLANKQTGVVDVAYEGEKHFDS</sequence>
<evidence type="ECO:0000256" key="7">
    <source>
        <dbReference type="ARBA" id="ARBA00022679"/>
    </source>
</evidence>
<comment type="pathway">
    <text evidence="1 15">Cofactor biosynthesis; adenosylcobalamin biosynthesis; adenosylcobalamin from cob(II)yrinate a,c-diamide: step 2/7.</text>
</comment>
<keyword evidence="8 15" id="KW-0547">Nucleotide-binding</keyword>
<comment type="subunit">
    <text evidence="3">Homotrimer.</text>
</comment>
<dbReference type="Gene3D" id="1.20.1200.10">
    <property type="entry name" value="Cobalamin adenosyltransferase-like"/>
    <property type="match status" value="1"/>
</dbReference>
<dbReference type="Pfam" id="PF01923">
    <property type="entry name" value="Cob_adeno_trans"/>
    <property type="match status" value="1"/>
</dbReference>
<comment type="catalytic activity">
    <reaction evidence="14 15">
        <text>2 cob(II)alamin + reduced [electron-transfer flavoprotein] + 2 ATP = 2 adenosylcob(III)alamin + 2 triphosphate + oxidized [electron-transfer flavoprotein] + 3 H(+)</text>
        <dbReference type="Rhea" id="RHEA:28671"/>
        <dbReference type="Rhea" id="RHEA-COMP:10685"/>
        <dbReference type="Rhea" id="RHEA-COMP:10686"/>
        <dbReference type="ChEBI" id="CHEBI:15378"/>
        <dbReference type="ChEBI" id="CHEBI:16304"/>
        <dbReference type="ChEBI" id="CHEBI:18036"/>
        <dbReference type="ChEBI" id="CHEBI:18408"/>
        <dbReference type="ChEBI" id="CHEBI:30616"/>
        <dbReference type="ChEBI" id="CHEBI:57692"/>
        <dbReference type="ChEBI" id="CHEBI:58307"/>
        <dbReference type="EC" id="2.5.1.17"/>
    </reaction>
</comment>
<dbReference type="GO" id="GO:0008817">
    <property type="term" value="F:corrinoid adenosyltransferase activity"/>
    <property type="evidence" value="ECO:0007669"/>
    <property type="project" value="UniProtKB-UniRule"/>
</dbReference>
<dbReference type="FunFam" id="1.20.1200.10:FF:000001">
    <property type="entry name" value="Cob(I)yrinic acid a,c-diamide adenosyltransferase"/>
    <property type="match status" value="1"/>
</dbReference>
<evidence type="ECO:0000256" key="15">
    <source>
        <dbReference type="RuleBase" id="RU366026"/>
    </source>
</evidence>
<organism evidence="17 18">
    <name type="scientific">Shouchella lehensis G1</name>
    <dbReference type="NCBI Taxonomy" id="1246626"/>
    <lineage>
        <taxon>Bacteria</taxon>
        <taxon>Bacillati</taxon>
        <taxon>Bacillota</taxon>
        <taxon>Bacilli</taxon>
        <taxon>Bacillales</taxon>
        <taxon>Bacillaceae</taxon>
        <taxon>Shouchella</taxon>
    </lineage>
</organism>
<evidence type="ECO:0000256" key="1">
    <source>
        <dbReference type="ARBA" id="ARBA00005121"/>
    </source>
</evidence>
<comment type="catalytic activity">
    <reaction evidence="13 15">
        <text>2 cob(II)yrinate a,c diamide + reduced [electron-transfer flavoprotein] + 2 ATP = 2 adenosylcob(III)yrinate a,c-diamide + 2 triphosphate + oxidized [electron-transfer flavoprotein] + 3 H(+)</text>
        <dbReference type="Rhea" id="RHEA:11528"/>
        <dbReference type="Rhea" id="RHEA-COMP:10685"/>
        <dbReference type="Rhea" id="RHEA-COMP:10686"/>
        <dbReference type="ChEBI" id="CHEBI:15378"/>
        <dbReference type="ChEBI" id="CHEBI:18036"/>
        <dbReference type="ChEBI" id="CHEBI:30616"/>
        <dbReference type="ChEBI" id="CHEBI:57692"/>
        <dbReference type="ChEBI" id="CHEBI:58307"/>
        <dbReference type="ChEBI" id="CHEBI:58503"/>
        <dbReference type="ChEBI" id="CHEBI:58537"/>
        <dbReference type="EC" id="2.5.1.17"/>
    </reaction>
</comment>
<gene>
    <name evidence="17" type="ORF">BleG1_2077</name>
</gene>
<dbReference type="PANTHER" id="PTHR12213">
    <property type="entry name" value="CORRINOID ADENOSYLTRANSFERASE"/>
    <property type="match status" value="1"/>
</dbReference>
<protein>
    <recommendedName>
        <fullName evidence="5 15">Corrinoid adenosyltransferase</fullName>
        <ecNumber evidence="4 15">2.5.1.17</ecNumber>
    </recommendedName>
    <alternativeName>
        <fullName evidence="10 15">Cob(II)alamin adenosyltransferase</fullName>
    </alternativeName>
    <alternativeName>
        <fullName evidence="12 15">Cob(II)yrinic acid a,c-diamide adenosyltransferase</fullName>
    </alternativeName>
    <alternativeName>
        <fullName evidence="11 15">Cobinamide/cobalamin adenosyltransferase</fullName>
    </alternativeName>
</protein>